<proteinExistence type="predicted"/>
<dbReference type="OrthoDB" id="305691at2759"/>
<organism evidence="2 3">
    <name type="scientific">Paramecium sonneborni</name>
    <dbReference type="NCBI Taxonomy" id="65129"/>
    <lineage>
        <taxon>Eukaryota</taxon>
        <taxon>Sar</taxon>
        <taxon>Alveolata</taxon>
        <taxon>Ciliophora</taxon>
        <taxon>Intramacronucleata</taxon>
        <taxon>Oligohymenophorea</taxon>
        <taxon>Peniculida</taxon>
        <taxon>Parameciidae</taxon>
        <taxon>Paramecium</taxon>
    </lineage>
</organism>
<evidence type="ECO:0000313" key="2">
    <source>
        <dbReference type="EMBL" id="CAD8054366.1"/>
    </source>
</evidence>
<dbReference type="Proteomes" id="UP000692954">
    <property type="component" value="Unassembled WGS sequence"/>
</dbReference>
<protein>
    <submittedName>
        <fullName evidence="2">Uncharacterized protein</fullName>
    </submittedName>
</protein>
<gene>
    <name evidence="2" type="ORF">PSON_ATCC_30995.1.T0080252</name>
</gene>
<evidence type="ECO:0000313" key="3">
    <source>
        <dbReference type="Proteomes" id="UP000692954"/>
    </source>
</evidence>
<keyword evidence="1" id="KW-0175">Coiled coil</keyword>
<reference evidence="2" key="1">
    <citation type="submission" date="2021-01" db="EMBL/GenBank/DDBJ databases">
        <authorList>
            <consortium name="Genoscope - CEA"/>
            <person name="William W."/>
        </authorList>
    </citation>
    <scope>NUCLEOTIDE SEQUENCE</scope>
</reference>
<dbReference type="AlphaFoldDB" id="A0A8S1KMZ8"/>
<keyword evidence="3" id="KW-1185">Reference proteome</keyword>
<feature type="coiled-coil region" evidence="1">
    <location>
        <begin position="104"/>
        <end position="188"/>
    </location>
</feature>
<name>A0A8S1KMZ8_9CILI</name>
<comment type="caution">
    <text evidence="2">The sequence shown here is derived from an EMBL/GenBank/DDBJ whole genome shotgun (WGS) entry which is preliminary data.</text>
</comment>
<dbReference type="EMBL" id="CAJJDN010000008">
    <property type="protein sequence ID" value="CAD8054366.1"/>
    <property type="molecule type" value="Genomic_DNA"/>
</dbReference>
<sequence length="220" mass="26903">MDKDLFIQKYGQNNSIKQIFLRKAYQNYYNFRSTARKDFSKKVNKSVDPSQFLSTKFKTDQSKSSFVEVSNNSNKDNISQMTEFHYNKLKNKWLIDDKQNEVFIQIMQRKRKQLEMEEKQREMEISKIQQAILQRENLETDRKRQFYREAETFRNQQSERKYQELEKLKSQEQEYMQLAKKMAENEELAKLEQQIVHRQKCKLQFQMLEKQRKTNSFLLS</sequence>
<accession>A0A8S1KMZ8</accession>
<evidence type="ECO:0000256" key="1">
    <source>
        <dbReference type="SAM" id="Coils"/>
    </source>
</evidence>